<evidence type="ECO:0000313" key="6">
    <source>
        <dbReference type="EMBL" id="VTZ76534.1"/>
    </source>
</evidence>
<protein>
    <submittedName>
        <fullName evidence="5">GTP:AMP phosphotransferase, putative</fullName>
        <ecNumber evidence="5">2.7.4.10</ecNumber>
    </submittedName>
</protein>
<dbReference type="VEuPathDB" id="PlasmoDB:PY17X_0717800"/>
<dbReference type="PRINTS" id="PR00094">
    <property type="entry name" value="ADENYLTKNASE"/>
</dbReference>
<dbReference type="PANTHER" id="PTHR23359">
    <property type="entry name" value="NUCLEOTIDE KINASE"/>
    <property type="match status" value="1"/>
</dbReference>
<dbReference type="EMBL" id="LM993661">
    <property type="protein sequence ID" value="VTZ76534.1"/>
    <property type="molecule type" value="Genomic_DNA"/>
</dbReference>
<evidence type="ECO:0000256" key="3">
    <source>
        <dbReference type="ARBA" id="ARBA00022777"/>
    </source>
</evidence>
<evidence type="ECO:0000256" key="4">
    <source>
        <dbReference type="RuleBase" id="RU003330"/>
    </source>
</evidence>
<dbReference type="KEGG" id="pyo:PY17X_0717800"/>
<dbReference type="Proteomes" id="UP000072904">
    <property type="component" value="Chromosome 7"/>
</dbReference>
<dbReference type="InterPro" id="IPR033690">
    <property type="entry name" value="Adenylat_kinase_CS"/>
</dbReference>
<evidence type="ECO:0000313" key="7">
    <source>
        <dbReference type="Proteomes" id="UP000072874"/>
    </source>
</evidence>
<dbReference type="AlphaFoldDB" id="A0A078K8X1"/>
<dbReference type="VEuPathDB" id="PlasmoDB:PY02813"/>
<dbReference type="GO" id="GO:0004017">
    <property type="term" value="F:AMP kinase activity"/>
    <property type="evidence" value="ECO:0007669"/>
    <property type="project" value="InterPro"/>
</dbReference>
<organism evidence="5 8">
    <name type="scientific">Plasmodium yoelii</name>
    <dbReference type="NCBI Taxonomy" id="5861"/>
    <lineage>
        <taxon>Eukaryota</taxon>
        <taxon>Sar</taxon>
        <taxon>Alveolata</taxon>
        <taxon>Apicomplexa</taxon>
        <taxon>Aconoidasida</taxon>
        <taxon>Haemosporida</taxon>
        <taxon>Plasmodiidae</taxon>
        <taxon>Plasmodium</taxon>
        <taxon>Plasmodium (Vinckeia)</taxon>
    </lineage>
</organism>
<dbReference type="HAMAP" id="MF_00235">
    <property type="entry name" value="Adenylate_kinase_Adk"/>
    <property type="match status" value="1"/>
</dbReference>
<comment type="similarity">
    <text evidence="4">Belongs to the adenylate kinase family.</text>
</comment>
<proteinExistence type="inferred from homology"/>
<dbReference type="VEuPathDB" id="PlasmoDB:PYYM_0717700"/>
<accession>A0A078K8X1</accession>
<reference evidence="6" key="4">
    <citation type="submission" date="2019-05" db="EMBL/GenBank/DDBJ databases">
        <authorList>
            <consortium name="Pathogen Informatics"/>
        </authorList>
    </citation>
    <scope>NUCLEOTIDE SEQUENCE</scope>
    <source>
        <strain evidence="6">17X</strain>
    </source>
</reference>
<reference evidence="7 8" key="1">
    <citation type="journal article" date="2014" name="BMC Biol.">
        <title>A comprehensive evaluation of rodent malaria parasite genomes and gene expression.</title>
        <authorList>
            <person name="Otto T.D."/>
            <person name="Bohme U."/>
            <person name="Jackson A.P."/>
            <person name="Hunt M."/>
            <person name="Franke-Fayard B."/>
            <person name="Hoeijmakers W.A."/>
            <person name="Religa A.A."/>
            <person name="Robertson L."/>
            <person name="Sanders M."/>
            <person name="Ogun S.A."/>
            <person name="Cunningham D."/>
            <person name="Erhart A."/>
            <person name="Billker O."/>
            <person name="Khan S.M."/>
            <person name="Stunnenberg H.G."/>
            <person name="Langhorne J."/>
            <person name="Holder A.A."/>
            <person name="Waters A.P."/>
            <person name="Newbold C.I."/>
            <person name="Pain A."/>
            <person name="Berriman M."/>
            <person name="Janse C.J."/>
        </authorList>
    </citation>
    <scope>NUCLEOTIDE SEQUENCE [LARGE SCALE GENOMIC DNA]</scope>
    <source>
        <strain evidence="6 7">17X</strain>
        <strain evidence="5 8">YM</strain>
    </source>
</reference>
<name>A0A078K8X1_PLAYE</name>
<reference evidence="5" key="3">
    <citation type="submission" date="2014-05" db="EMBL/GenBank/DDBJ databases">
        <authorList>
            <person name="Aslett A.Martin."/>
            <person name="De Silva Nishadi"/>
        </authorList>
    </citation>
    <scope>NUCLEOTIDE SEQUENCE</scope>
    <source>
        <strain evidence="5">YM</strain>
    </source>
</reference>
<dbReference type="Proteomes" id="UP000072874">
    <property type="component" value="Chromosome 7"/>
</dbReference>
<sequence length="230" mass="26402">MRIVLFGAPGVGKGTFAEILAEKEKLKHINIGNILRNEIKKKTSIGKEINKIVNSGNLVPDNIITHIINEEIKKCSINNTNNNFKGFILDGFPRNINQSKELIKITNIDLFVNIFSPKYILIKKLLGRRICTICNNCFNIVNIKDKDFDMPPLLPSKNCHICKGNANLVKRGDDNEETILHRLNSYESSNAQIIDFFKNLKYNFIDFEIKKGIKDFDEFHKTILSNFKKF</sequence>
<dbReference type="OMA" id="FFKNSNC"/>
<gene>
    <name evidence="6" type="ORF">PY17X_0717800</name>
    <name evidence="5" type="ORF">PYYM_0717700</name>
</gene>
<evidence type="ECO:0000313" key="8">
    <source>
        <dbReference type="Proteomes" id="UP000072904"/>
    </source>
</evidence>
<dbReference type="Pfam" id="PF00406">
    <property type="entry name" value="ADK"/>
    <property type="match status" value="1"/>
</dbReference>
<dbReference type="GO" id="GO:0046899">
    <property type="term" value="F:nucleoside triphosphate adenylate kinase activity"/>
    <property type="evidence" value="ECO:0007669"/>
    <property type="project" value="UniProtKB-EC"/>
</dbReference>
<dbReference type="InterPro" id="IPR006259">
    <property type="entry name" value="Adenyl_kin_sub"/>
</dbReference>
<evidence type="ECO:0000256" key="1">
    <source>
        <dbReference type="ARBA" id="ARBA00022679"/>
    </source>
</evidence>
<keyword evidence="2" id="KW-0547">Nucleotide-binding</keyword>
<evidence type="ECO:0000256" key="2">
    <source>
        <dbReference type="ARBA" id="ARBA00022741"/>
    </source>
</evidence>
<dbReference type="EC" id="2.7.4.10" evidence="5"/>
<dbReference type="VEuPathDB" id="PlasmoDB:Py17XNL_000704264"/>
<keyword evidence="3 4" id="KW-0418">Kinase</keyword>
<dbReference type="GeneID" id="3829967"/>
<dbReference type="InterPro" id="IPR027417">
    <property type="entry name" value="P-loop_NTPase"/>
</dbReference>
<dbReference type="CDD" id="cd01428">
    <property type="entry name" value="ADK"/>
    <property type="match status" value="1"/>
</dbReference>
<dbReference type="EMBL" id="LK934635">
    <property type="protein sequence ID" value="CDU17298.1"/>
    <property type="molecule type" value="Genomic_DNA"/>
</dbReference>
<dbReference type="PROSITE" id="PS00113">
    <property type="entry name" value="ADENYLATE_KINASE"/>
    <property type="match status" value="1"/>
</dbReference>
<dbReference type="NCBIfam" id="TIGR01351">
    <property type="entry name" value="adk"/>
    <property type="match status" value="1"/>
</dbReference>
<dbReference type="RefSeq" id="XP_730742.1">
    <property type="nucleotide sequence ID" value="XM_725649.1"/>
</dbReference>
<dbReference type="SUPFAM" id="SSF52540">
    <property type="entry name" value="P-loop containing nucleoside triphosphate hydrolases"/>
    <property type="match status" value="1"/>
</dbReference>
<keyword evidence="1 4" id="KW-0808">Transferase</keyword>
<dbReference type="GO" id="GO:0005524">
    <property type="term" value="F:ATP binding"/>
    <property type="evidence" value="ECO:0007669"/>
    <property type="project" value="InterPro"/>
</dbReference>
<dbReference type="InterPro" id="IPR000850">
    <property type="entry name" value="Adenylat/UMP-CMP_kin"/>
</dbReference>
<dbReference type="OrthoDB" id="439792at2759"/>
<evidence type="ECO:0000313" key="5">
    <source>
        <dbReference type="EMBL" id="CDU17298.1"/>
    </source>
</evidence>
<dbReference type="Gene3D" id="3.40.50.300">
    <property type="entry name" value="P-loop containing nucleotide triphosphate hydrolases"/>
    <property type="match status" value="1"/>
</dbReference>
<reference evidence="6" key="2">
    <citation type="submission" date="2014-05" db="EMBL/GenBank/DDBJ databases">
        <authorList>
            <person name="Aslett M.A."/>
            <person name="De Silva N."/>
        </authorList>
    </citation>
    <scope>NUCLEOTIDE SEQUENCE</scope>
    <source>
        <strain evidence="6">17X</strain>
    </source>
</reference>